<dbReference type="OMA" id="YPQLPKN"/>
<organism evidence="2 3">
    <name type="scientific">Zymoseptoria tritici (strain CBS 115943 / IPO323)</name>
    <name type="common">Speckled leaf blotch fungus</name>
    <name type="synonym">Septoria tritici</name>
    <dbReference type="NCBI Taxonomy" id="336722"/>
    <lineage>
        <taxon>Eukaryota</taxon>
        <taxon>Fungi</taxon>
        <taxon>Dikarya</taxon>
        <taxon>Ascomycota</taxon>
        <taxon>Pezizomycotina</taxon>
        <taxon>Dothideomycetes</taxon>
        <taxon>Dothideomycetidae</taxon>
        <taxon>Mycosphaerellales</taxon>
        <taxon>Mycosphaerellaceae</taxon>
        <taxon>Zymoseptoria</taxon>
    </lineage>
</organism>
<dbReference type="RefSeq" id="XP_003852176.1">
    <property type="nucleotide sequence ID" value="XM_003852128.1"/>
</dbReference>
<proteinExistence type="predicted"/>
<feature type="compositionally biased region" description="Basic and acidic residues" evidence="1">
    <location>
        <begin position="306"/>
        <end position="323"/>
    </location>
</feature>
<feature type="region of interest" description="Disordered" evidence="1">
    <location>
        <begin position="666"/>
        <end position="698"/>
    </location>
</feature>
<keyword evidence="3" id="KW-1185">Reference proteome</keyword>
<dbReference type="HOGENOM" id="CLU_301921_0_0_1"/>
<dbReference type="KEGG" id="ztr:MYCGRDRAFT_93193"/>
<feature type="region of interest" description="Disordered" evidence="1">
    <location>
        <begin position="824"/>
        <end position="844"/>
    </location>
</feature>
<feature type="compositionally biased region" description="Basic and acidic residues" evidence="1">
    <location>
        <begin position="666"/>
        <end position="689"/>
    </location>
</feature>
<feature type="compositionally biased region" description="Basic and acidic residues" evidence="1">
    <location>
        <begin position="549"/>
        <end position="565"/>
    </location>
</feature>
<evidence type="ECO:0000256" key="1">
    <source>
        <dbReference type="SAM" id="MobiDB-lite"/>
    </source>
</evidence>
<dbReference type="GeneID" id="13396970"/>
<reference evidence="2 3" key="1">
    <citation type="journal article" date="2011" name="PLoS Genet.">
        <title>Finished genome of the fungal wheat pathogen Mycosphaerella graminicola reveals dispensome structure, chromosome plasticity, and stealth pathogenesis.</title>
        <authorList>
            <person name="Goodwin S.B."/>
            <person name="Ben M'barek S."/>
            <person name="Dhillon B."/>
            <person name="Wittenberg A.H.J."/>
            <person name="Crane C.F."/>
            <person name="Hane J.K."/>
            <person name="Foster A.J."/>
            <person name="Van der Lee T.A.J."/>
            <person name="Grimwood J."/>
            <person name="Aerts A."/>
            <person name="Antoniw J."/>
            <person name="Bailey A."/>
            <person name="Bluhm B."/>
            <person name="Bowler J."/>
            <person name="Bristow J."/>
            <person name="van der Burgt A."/>
            <person name="Canto-Canche B."/>
            <person name="Churchill A.C.L."/>
            <person name="Conde-Ferraez L."/>
            <person name="Cools H.J."/>
            <person name="Coutinho P.M."/>
            <person name="Csukai M."/>
            <person name="Dehal P."/>
            <person name="De Wit P."/>
            <person name="Donzelli B."/>
            <person name="van de Geest H.C."/>
            <person name="van Ham R.C.H.J."/>
            <person name="Hammond-Kosack K.E."/>
            <person name="Henrissat B."/>
            <person name="Kilian A."/>
            <person name="Kobayashi A.K."/>
            <person name="Koopmann E."/>
            <person name="Kourmpetis Y."/>
            <person name="Kuzniar A."/>
            <person name="Lindquist E."/>
            <person name="Lombard V."/>
            <person name="Maliepaard C."/>
            <person name="Martins N."/>
            <person name="Mehrabi R."/>
            <person name="Nap J.P.H."/>
            <person name="Ponomarenko A."/>
            <person name="Rudd J.J."/>
            <person name="Salamov A."/>
            <person name="Schmutz J."/>
            <person name="Schouten H.J."/>
            <person name="Shapiro H."/>
            <person name="Stergiopoulos I."/>
            <person name="Torriani S.F.F."/>
            <person name="Tu H."/>
            <person name="de Vries R.P."/>
            <person name="Waalwijk C."/>
            <person name="Ware S.B."/>
            <person name="Wiebenga A."/>
            <person name="Zwiers L.-H."/>
            <person name="Oliver R.P."/>
            <person name="Grigoriev I.V."/>
            <person name="Kema G.H.J."/>
        </authorList>
    </citation>
    <scope>NUCLEOTIDE SEQUENCE [LARGE SCALE GENOMIC DNA]</scope>
    <source>
        <strain evidence="3">CBS 115943 / IPO323</strain>
    </source>
</reference>
<name>F9XC09_ZYMTI</name>
<gene>
    <name evidence="2" type="ORF">MYCGRDRAFT_93193</name>
</gene>
<feature type="region of interest" description="Disordered" evidence="1">
    <location>
        <begin position="300"/>
        <end position="341"/>
    </location>
</feature>
<feature type="region of interest" description="Disordered" evidence="1">
    <location>
        <begin position="396"/>
        <end position="469"/>
    </location>
</feature>
<accession>F9XC09</accession>
<dbReference type="eggNOG" id="ENOG502SG1I">
    <property type="taxonomic scope" value="Eukaryota"/>
</dbReference>
<feature type="region of interest" description="Disordered" evidence="1">
    <location>
        <begin position="856"/>
        <end position="886"/>
    </location>
</feature>
<evidence type="ECO:0000313" key="2">
    <source>
        <dbReference type="EMBL" id="EGP87152.1"/>
    </source>
</evidence>
<dbReference type="InParanoid" id="F9XC09"/>
<dbReference type="OrthoDB" id="2537141at2759"/>
<feature type="compositionally biased region" description="Polar residues" evidence="1">
    <location>
        <begin position="494"/>
        <end position="503"/>
    </location>
</feature>
<dbReference type="STRING" id="336722.F9XC09"/>
<dbReference type="Proteomes" id="UP000008062">
    <property type="component" value="Chromosome 5"/>
</dbReference>
<dbReference type="AlphaFoldDB" id="F9XC09"/>
<evidence type="ECO:0000313" key="3">
    <source>
        <dbReference type="Proteomes" id="UP000008062"/>
    </source>
</evidence>
<sequence>MLSCRMPMVVSPRESKWKGEEFLASGGLQGASRKGSHSAALWQLWAETTAKAKALGTHEPDADFPQPKDLLRQNNALGRRRAGHRSFVMSQAERRNWTVDASKQVGTPDSASSVTQGPLAKMQYEDGAGLQMVGQRCEARPDRDCSCGYSMHCERTAPGVEGAKRPVNSYSLGSCNEQRCDLDNLGSVRQLLKIGELALRQSRIASRPQPFQPAFLCRSWIFKPGFRRLPTGNHPTDMMNTITPIQNQSPVTTPPDTHGDPTGSGCVLQAKDRFLPRRDIPGAKTIHELRAQNAYTADRSLSLRIRAREKDNSRKNKRDEEPRAKRRKSRRGADGAATAGLVQSFQLRNGSKHSRLTLKPDVSAGIFKHGRSSGPVAPGVPDLVFNEMRFLQNPKEHQNELPAAEPPKQPLNKSRKQLREEEVSSFFANKPPAEKCLERPHSREVRKTTAEKNARRSQTGCTMLEKPPIELPDNLFLGFGSRGPSHDISAVPRGSNSEYTWSESPARAERPIVQPRRPSRPPSSRTRQTSHISNTAASRPGQAASGTHPSRDRASERSQRPDRPVLAEIQPQLVNNRRRHTNVVVSSESLPKIRPKRRATATLSGNGDDTRRSSFHTSDILNLAGPCHTAYAAPAPRVLQSEYGATQPVSSGPDSEALRKAFDAVVESHRQSRPENIDQRRPQERHDSYGEGQHPRGTMFQTHEMNEQASQRPGDPTPRWVLPQRGFGRASEHSRSLQGSAVDLNTARRTISRQSLSHGLLQQTAHAQGYIDYDQDDDMLDYPSAAIPAATAFDNYAYRNSRQTEDLVHQLTFDQDNWPYAHEPSQTHYQEAEVEPSAGGQLWTDLPADLEFDDDQELEQEEQGDTVSGGRTGCTDKTDGCQSDKPQSIERMATTIPTHNPQLAFVSSHTVVATYRKPAPFIRYPTSFSTQPRQVFLPRSPMFGRSDFPNLPPRVAVLILNLGCSSKLFASNLQPSMNLAEKDVKTRTL</sequence>
<feature type="compositionally biased region" description="Basic and acidic residues" evidence="1">
    <location>
        <begin position="432"/>
        <end position="454"/>
    </location>
</feature>
<protein>
    <submittedName>
        <fullName evidence="2">Uncharacterized protein</fullName>
    </submittedName>
</protein>
<feature type="region of interest" description="Disordered" evidence="1">
    <location>
        <begin position="487"/>
        <end position="614"/>
    </location>
</feature>
<dbReference type="EMBL" id="CM001200">
    <property type="protein sequence ID" value="EGP87152.1"/>
    <property type="molecule type" value="Genomic_DNA"/>
</dbReference>